<feature type="compositionally biased region" description="Acidic residues" evidence="14">
    <location>
        <begin position="750"/>
        <end position="762"/>
    </location>
</feature>
<evidence type="ECO:0000256" key="11">
    <source>
        <dbReference type="ARBA" id="ARBA00050886"/>
    </source>
</evidence>
<keyword evidence="7" id="KW-0325">Glycoprotein</keyword>
<feature type="compositionally biased region" description="Basic and acidic residues" evidence="14">
    <location>
        <begin position="572"/>
        <end position="592"/>
    </location>
</feature>
<evidence type="ECO:0000313" key="16">
    <source>
        <dbReference type="Proteomes" id="UP001050691"/>
    </source>
</evidence>
<gene>
    <name evidence="15" type="ORF">Clacol_008082</name>
</gene>
<keyword evidence="4" id="KW-0808">Transferase</keyword>
<organism evidence="15 16">
    <name type="scientific">Clathrus columnatus</name>
    <dbReference type="NCBI Taxonomy" id="1419009"/>
    <lineage>
        <taxon>Eukaryota</taxon>
        <taxon>Fungi</taxon>
        <taxon>Dikarya</taxon>
        <taxon>Basidiomycota</taxon>
        <taxon>Agaricomycotina</taxon>
        <taxon>Agaricomycetes</taxon>
        <taxon>Phallomycetidae</taxon>
        <taxon>Phallales</taxon>
        <taxon>Clathraceae</taxon>
        <taxon>Clathrus</taxon>
    </lineage>
</organism>
<evidence type="ECO:0000256" key="4">
    <source>
        <dbReference type="ARBA" id="ARBA00022679"/>
    </source>
</evidence>
<proteinExistence type="inferred from homology"/>
<dbReference type="InterPro" id="IPR050587">
    <property type="entry name" value="GNT1/Glycosyltrans_8"/>
</dbReference>
<evidence type="ECO:0000256" key="10">
    <source>
        <dbReference type="ARBA" id="ARBA00038934"/>
    </source>
</evidence>
<keyword evidence="3" id="KW-0963">Cytoplasm</keyword>
<dbReference type="GO" id="GO:0046872">
    <property type="term" value="F:metal ion binding"/>
    <property type="evidence" value="ECO:0007669"/>
    <property type="project" value="UniProtKB-KW"/>
</dbReference>
<evidence type="ECO:0000256" key="1">
    <source>
        <dbReference type="ARBA" id="ARBA00001936"/>
    </source>
</evidence>
<name>A0AAV5APJ3_9AGAM</name>
<reference evidence="15" key="1">
    <citation type="submission" date="2021-10" db="EMBL/GenBank/DDBJ databases">
        <title>De novo Genome Assembly of Clathrus columnatus (Basidiomycota, Fungi) Using Illumina and Nanopore Sequence Data.</title>
        <authorList>
            <person name="Ogiso-Tanaka E."/>
            <person name="Itagaki H."/>
            <person name="Hosoya T."/>
            <person name="Hosaka K."/>
        </authorList>
    </citation>
    <scope>NUCLEOTIDE SEQUENCE</scope>
    <source>
        <strain evidence="15">MO-923</strain>
    </source>
</reference>
<comment type="catalytic activity">
    <reaction evidence="11">
        <text>[1,4-alpha-D-glucosyl](n)-L-tyrosyl-[glycogenin] + UDP-alpha-D-glucose = [1,4-alpha-D-glucosyl](n+1)-L-tyrosyl-[glycogenin] + UDP + H(+)</text>
        <dbReference type="Rhea" id="RHEA:56560"/>
        <dbReference type="Rhea" id="RHEA-COMP:14606"/>
        <dbReference type="Rhea" id="RHEA-COMP:14607"/>
        <dbReference type="ChEBI" id="CHEBI:15378"/>
        <dbReference type="ChEBI" id="CHEBI:58223"/>
        <dbReference type="ChEBI" id="CHEBI:58885"/>
        <dbReference type="ChEBI" id="CHEBI:140574"/>
        <dbReference type="EC" id="2.4.1.186"/>
    </reaction>
</comment>
<evidence type="ECO:0000256" key="8">
    <source>
        <dbReference type="ARBA" id="ARBA00023211"/>
    </source>
</evidence>
<feature type="region of interest" description="Disordered" evidence="14">
    <location>
        <begin position="488"/>
        <end position="517"/>
    </location>
</feature>
<dbReference type="InterPro" id="IPR029044">
    <property type="entry name" value="Nucleotide-diphossugar_trans"/>
</dbReference>
<dbReference type="GO" id="GO:0008466">
    <property type="term" value="F:glycogenin glucosyltransferase activity"/>
    <property type="evidence" value="ECO:0007669"/>
    <property type="project" value="UniProtKB-EC"/>
</dbReference>
<dbReference type="AlphaFoldDB" id="A0AAV5APJ3"/>
<evidence type="ECO:0000256" key="2">
    <source>
        <dbReference type="ARBA" id="ARBA00004496"/>
    </source>
</evidence>
<dbReference type="Gene3D" id="3.90.550.10">
    <property type="entry name" value="Spore Coat Polysaccharide Biosynthesis Protein SpsA, Chain A"/>
    <property type="match status" value="1"/>
</dbReference>
<dbReference type="GO" id="GO:0005978">
    <property type="term" value="P:glycogen biosynthetic process"/>
    <property type="evidence" value="ECO:0007669"/>
    <property type="project" value="UniProtKB-KW"/>
</dbReference>
<feature type="region of interest" description="Disordered" evidence="14">
    <location>
        <begin position="439"/>
        <end position="463"/>
    </location>
</feature>
<evidence type="ECO:0000313" key="15">
    <source>
        <dbReference type="EMBL" id="GJJ13825.1"/>
    </source>
</evidence>
<dbReference type="FunFam" id="3.90.550.10:FF:000092">
    <property type="entry name" value="Glycogenin 2"/>
    <property type="match status" value="1"/>
</dbReference>
<feature type="compositionally biased region" description="Low complexity" evidence="14">
    <location>
        <begin position="845"/>
        <end position="856"/>
    </location>
</feature>
<dbReference type="Pfam" id="PF01501">
    <property type="entry name" value="Glyco_transf_8"/>
    <property type="match status" value="1"/>
</dbReference>
<comment type="catalytic activity">
    <reaction evidence="12">
        <text>L-tyrosyl-[glycogenin] + UDP-alpha-D-glucose = alpha-D-glucosyl-L-tyrosyl-[glycogenin] + UDP + H(+)</text>
        <dbReference type="Rhea" id="RHEA:23360"/>
        <dbReference type="Rhea" id="RHEA-COMP:14604"/>
        <dbReference type="Rhea" id="RHEA-COMP:14605"/>
        <dbReference type="ChEBI" id="CHEBI:15378"/>
        <dbReference type="ChEBI" id="CHEBI:46858"/>
        <dbReference type="ChEBI" id="CHEBI:58223"/>
        <dbReference type="ChEBI" id="CHEBI:58885"/>
        <dbReference type="ChEBI" id="CHEBI:140573"/>
        <dbReference type="EC" id="2.4.1.186"/>
    </reaction>
</comment>
<comment type="caution">
    <text evidence="15">The sequence shown here is derived from an EMBL/GenBank/DDBJ whole genome shotgun (WGS) entry which is preliminary data.</text>
</comment>
<comment type="subcellular location">
    <subcellularLocation>
        <location evidence="2">Cytoplasm</location>
    </subcellularLocation>
</comment>
<evidence type="ECO:0000256" key="12">
    <source>
        <dbReference type="ARBA" id="ARBA00052293"/>
    </source>
</evidence>
<evidence type="ECO:0000256" key="3">
    <source>
        <dbReference type="ARBA" id="ARBA00022490"/>
    </source>
</evidence>
<keyword evidence="8" id="KW-0464">Manganese</keyword>
<keyword evidence="5" id="KW-0479">Metal-binding</keyword>
<sequence>MTDVPRYAFVTLVTSDHYLPGALVVAAALRDLHGSPPEYPNELDPSEFHIVCLVTPETVDISTIKRLRQVFDVVVGVEVIEQNDDEGLQLLGRPDLRLVLTKLHVFRLTSYQKVIFLDADILPVKPISHLFHLDSDFSAVPDVGWPDIFNSGFLVLVPGEQKFHDLIGVVNSRGSWDGGDQGVLNEWVGSNWHRLSFIYNTTPTAIYTYAPAYKRFGNQIHNVHFIGPDKPWKHIPSHTPTTGGPSQLPQNDTPLPSYDYPTLLNRWFSVYDSHYAQSEIIPGYYIQSTTRDPKISADPISHRYDNVWDSRKHQISVDNDFVSGHAPFSLDELKRLALEGSGKFATGGDERTNYVSLPLDGRVDLIHPRKPPVLKETPQFARLLASGSPQTPVRANTPMQTLPTPGPNEIPPAPAIRGGSLPPETPTYALSTPSFFSSIQSTTPATPIRRPSGRASPPLLLWNPAIEDPPSSVPFGAHFPPDTYFPNVWDEPVDRSEEPQSPRGFFHIPEPPPIPERLIQEGHYKDVIGESPLKRKSQSSSSNQRRVEKRSGLHGRHPSIVVTPVPVSPIELPDRSILEPRKMEDSRFEESHSAYPEGSGDIRDEMEQDRSSFYPRPDRSKVTPVFPWEQKPRFPPKRLFPRTDSPPPVYSTMDSPSPPPHPEQLPSKEKQNRTATRVFPPDSHIIAAGDFPRTTTYENAWDAIPSIRKYASRLVKPVPQRTFTAPVAGHSRRGSGERWDDTEASSRDADADDEDEDEDEDEMSPHGTVSQLARASRKVIPSKTYKSIGIQTMPKLTKNQCVQVQIEDFKRSRSSSRTSRKEYKSQSVSVRTDRTEITSPIGSLSVSSPTVSPSTTAHSIGSKSNETVTLSPTSSPATLPPQKKHRIPPKRKFDPARDVELFKKGSEEVLARFLKMDSWDSTIAETTGR</sequence>
<dbReference type="EMBL" id="BPWL01000009">
    <property type="protein sequence ID" value="GJJ13825.1"/>
    <property type="molecule type" value="Genomic_DNA"/>
</dbReference>
<evidence type="ECO:0000256" key="14">
    <source>
        <dbReference type="SAM" id="MobiDB-lite"/>
    </source>
</evidence>
<feature type="region of interest" description="Disordered" evidence="14">
    <location>
        <begin position="809"/>
        <end position="894"/>
    </location>
</feature>
<feature type="compositionally biased region" description="Low complexity" evidence="14">
    <location>
        <begin position="867"/>
        <end position="881"/>
    </location>
</feature>
<feature type="compositionally biased region" description="Low complexity" evidence="14">
    <location>
        <begin position="558"/>
        <end position="570"/>
    </location>
</feature>
<keyword evidence="6" id="KW-0320">Glycogen biosynthesis</keyword>
<dbReference type="EC" id="2.4.1.186" evidence="10"/>
<comment type="similarity">
    <text evidence="9">Belongs to the glycosyltransferase 8 family. Glycogenin subfamily.</text>
</comment>
<dbReference type="InterPro" id="IPR002495">
    <property type="entry name" value="Glyco_trans_8"/>
</dbReference>
<dbReference type="GO" id="GO:0005737">
    <property type="term" value="C:cytoplasm"/>
    <property type="evidence" value="ECO:0007669"/>
    <property type="project" value="UniProtKB-SubCell"/>
</dbReference>
<feature type="region of interest" description="Disordered" evidence="14">
    <location>
        <begin position="713"/>
        <end position="792"/>
    </location>
</feature>
<evidence type="ECO:0000256" key="5">
    <source>
        <dbReference type="ARBA" id="ARBA00022723"/>
    </source>
</evidence>
<evidence type="ECO:0000256" key="9">
    <source>
        <dbReference type="ARBA" id="ARBA00038162"/>
    </source>
</evidence>
<dbReference type="PANTHER" id="PTHR11183">
    <property type="entry name" value="GLYCOGENIN SUBFAMILY MEMBER"/>
    <property type="match status" value="1"/>
</dbReference>
<dbReference type="Proteomes" id="UP001050691">
    <property type="component" value="Unassembled WGS sequence"/>
</dbReference>
<comment type="cofactor">
    <cofactor evidence="1">
        <name>Mn(2+)</name>
        <dbReference type="ChEBI" id="CHEBI:29035"/>
    </cofactor>
</comment>
<dbReference type="CDD" id="cd02537">
    <property type="entry name" value="GT8_Glycogenin"/>
    <property type="match status" value="1"/>
</dbReference>
<feature type="compositionally biased region" description="Basic and acidic residues" evidence="14">
    <location>
        <begin position="600"/>
        <end position="621"/>
    </location>
</feature>
<evidence type="ECO:0000256" key="13">
    <source>
        <dbReference type="ARBA" id="ARBA00057883"/>
    </source>
</evidence>
<evidence type="ECO:0000256" key="6">
    <source>
        <dbReference type="ARBA" id="ARBA00023056"/>
    </source>
</evidence>
<feature type="region of interest" description="Disordered" evidence="14">
    <location>
        <begin position="529"/>
        <end position="696"/>
    </location>
</feature>
<dbReference type="SUPFAM" id="SSF53448">
    <property type="entry name" value="Nucleotide-diphospho-sugar transferases"/>
    <property type="match status" value="1"/>
</dbReference>
<protein>
    <recommendedName>
        <fullName evidence="10">glycogenin glucosyltransferase</fullName>
        <ecNumber evidence="10">2.4.1.186</ecNumber>
    </recommendedName>
</protein>
<feature type="compositionally biased region" description="Basic and acidic residues" evidence="14">
    <location>
        <begin position="734"/>
        <end position="749"/>
    </location>
</feature>
<evidence type="ECO:0000256" key="7">
    <source>
        <dbReference type="ARBA" id="ARBA00023180"/>
    </source>
</evidence>
<accession>A0AAV5APJ3</accession>
<comment type="function">
    <text evidence="13">Self-glucosylating initiator of glycogen synthesis. It catalyzes the formation of a short alpha (1,4)-glucosyl chain covalently attached via a glucose 1-O-tyrosyl linkage to internal tyrosine residues and these chains act as primers for the elongation reaction catalyzed by glycogen synthase.</text>
</comment>
<feature type="compositionally biased region" description="Polar residues" evidence="14">
    <location>
        <begin position="857"/>
        <end position="866"/>
    </location>
</feature>
<keyword evidence="16" id="KW-1185">Reference proteome</keyword>